<accession>A0AAV3XGR2</accession>
<dbReference type="PROSITE" id="PS50801">
    <property type="entry name" value="STAS"/>
    <property type="match status" value="1"/>
</dbReference>
<feature type="domain" description="STAS" evidence="1">
    <location>
        <begin position="6"/>
        <end position="113"/>
    </location>
</feature>
<dbReference type="InterPro" id="IPR036513">
    <property type="entry name" value="STAS_dom_sf"/>
</dbReference>
<dbReference type="InterPro" id="IPR002645">
    <property type="entry name" value="STAS_dom"/>
</dbReference>
<reference evidence="2" key="1">
    <citation type="submission" date="2019-10" db="EMBL/GenBank/DDBJ databases">
        <title>Draft genome sequece of Microseira wollei NIES-4236.</title>
        <authorList>
            <person name="Yamaguchi H."/>
            <person name="Suzuki S."/>
            <person name="Kawachi M."/>
        </authorList>
    </citation>
    <scope>NUCLEOTIDE SEQUENCE</scope>
    <source>
        <strain evidence="2">NIES-4236</strain>
    </source>
</reference>
<comment type="caution">
    <text evidence="2">The sequence shown here is derived from an EMBL/GenBank/DDBJ whole genome shotgun (WGS) entry which is preliminary data.</text>
</comment>
<keyword evidence="3" id="KW-1185">Reference proteome</keyword>
<gene>
    <name evidence="2" type="ORF">MiSe_40740</name>
</gene>
<dbReference type="Gene3D" id="3.30.750.24">
    <property type="entry name" value="STAS domain"/>
    <property type="match status" value="1"/>
</dbReference>
<protein>
    <recommendedName>
        <fullName evidence="1">STAS domain-containing protein</fullName>
    </recommendedName>
</protein>
<sequence>MEIKTDEYSIYYDPETATVFFLGMLRLNGIEEYQQVIYLLNKTAEQTSGFTLDLRQLEFLNSSGISMLSMFAIQMRQKPNVQLTLLGASRIAWQMRSLRNLQRLMPSLQLEFA</sequence>
<organism evidence="2 3">
    <name type="scientific">Microseira wollei NIES-4236</name>
    <dbReference type="NCBI Taxonomy" id="2530354"/>
    <lineage>
        <taxon>Bacteria</taxon>
        <taxon>Bacillati</taxon>
        <taxon>Cyanobacteriota</taxon>
        <taxon>Cyanophyceae</taxon>
        <taxon>Oscillatoriophycideae</taxon>
        <taxon>Aerosakkonematales</taxon>
        <taxon>Aerosakkonemataceae</taxon>
        <taxon>Microseira</taxon>
    </lineage>
</organism>
<dbReference type="Proteomes" id="UP001050975">
    <property type="component" value="Unassembled WGS sequence"/>
</dbReference>
<dbReference type="RefSeq" id="WP_226584560.1">
    <property type="nucleotide sequence ID" value="NZ_BLAY01000063.1"/>
</dbReference>
<evidence type="ECO:0000259" key="1">
    <source>
        <dbReference type="PROSITE" id="PS50801"/>
    </source>
</evidence>
<evidence type="ECO:0000313" key="2">
    <source>
        <dbReference type="EMBL" id="GET39310.1"/>
    </source>
</evidence>
<proteinExistence type="predicted"/>
<dbReference type="NCBIfam" id="NF047705">
    <property type="entry name" value="slr1659_superfam"/>
    <property type="match status" value="1"/>
</dbReference>
<dbReference type="EMBL" id="BLAY01000063">
    <property type="protein sequence ID" value="GET39310.1"/>
    <property type="molecule type" value="Genomic_DNA"/>
</dbReference>
<dbReference type="AlphaFoldDB" id="A0AAV3XGR2"/>
<dbReference type="SUPFAM" id="SSF52091">
    <property type="entry name" value="SpoIIaa-like"/>
    <property type="match status" value="1"/>
</dbReference>
<evidence type="ECO:0000313" key="3">
    <source>
        <dbReference type="Proteomes" id="UP001050975"/>
    </source>
</evidence>
<name>A0AAV3XGR2_9CYAN</name>